<proteinExistence type="predicted"/>
<keyword evidence="3" id="KW-1185">Reference proteome</keyword>
<evidence type="ECO:0000313" key="2">
    <source>
        <dbReference type="EMBL" id="KAG0141033.1"/>
    </source>
</evidence>
<accession>A0A9P6NBL2</accession>
<dbReference type="EMBL" id="MU167405">
    <property type="protein sequence ID" value="KAG0141033.1"/>
    <property type="molecule type" value="Genomic_DNA"/>
</dbReference>
<comment type="caution">
    <text evidence="2">The sequence shown here is derived from an EMBL/GenBank/DDBJ whole genome shotgun (WGS) entry which is preliminary data.</text>
</comment>
<gene>
    <name evidence="2" type="ORF">CROQUDRAFT_664364</name>
</gene>
<evidence type="ECO:0000256" key="1">
    <source>
        <dbReference type="SAM" id="MobiDB-lite"/>
    </source>
</evidence>
<sequence>MYTTTRSPSVAKLFRSSGVNSSHGSPEKLRRSFLLWPKTGVTHRRQSKLGLGQE</sequence>
<reference evidence="2" key="1">
    <citation type="submission" date="2013-11" db="EMBL/GenBank/DDBJ databases">
        <title>Genome sequence of the fusiform rust pathogen reveals effectors for host alternation and coevolution with pine.</title>
        <authorList>
            <consortium name="DOE Joint Genome Institute"/>
            <person name="Smith K."/>
            <person name="Pendleton A."/>
            <person name="Kubisiak T."/>
            <person name="Anderson C."/>
            <person name="Salamov A."/>
            <person name="Aerts A."/>
            <person name="Riley R."/>
            <person name="Clum A."/>
            <person name="Lindquist E."/>
            <person name="Ence D."/>
            <person name="Campbell M."/>
            <person name="Kronenberg Z."/>
            <person name="Feau N."/>
            <person name="Dhillon B."/>
            <person name="Hamelin R."/>
            <person name="Burleigh J."/>
            <person name="Smith J."/>
            <person name="Yandell M."/>
            <person name="Nelson C."/>
            <person name="Grigoriev I."/>
            <person name="Davis J."/>
        </authorList>
    </citation>
    <scope>NUCLEOTIDE SEQUENCE</scope>
    <source>
        <strain evidence="2">G11</strain>
    </source>
</reference>
<feature type="region of interest" description="Disordered" evidence="1">
    <location>
        <begin position="1"/>
        <end position="32"/>
    </location>
</feature>
<protein>
    <submittedName>
        <fullName evidence="2">Uncharacterized protein</fullName>
    </submittedName>
</protein>
<name>A0A9P6NBL2_9BASI</name>
<evidence type="ECO:0000313" key="3">
    <source>
        <dbReference type="Proteomes" id="UP000886653"/>
    </source>
</evidence>
<dbReference type="AlphaFoldDB" id="A0A9P6NBL2"/>
<organism evidence="2 3">
    <name type="scientific">Cronartium quercuum f. sp. fusiforme G11</name>
    <dbReference type="NCBI Taxonomy" id="708437"/>
    <lineage>
        <taxon>Eukaryota</taxon>
        <taxon>Fungi</taxon>
        <taxon>Dikarya</taxon>
        <taxon>Basidiomycota</taxon>
        <taxon>Pucciniomycotina</taxon>
        <taxon>Pucciniomycetes</taxon>
        <taxon>Pucciniales</taxon>
        <taxon>Coleosporiaceae</taxon>
        <taxon>Cronartium</taxon>
    </lineage>
</organism>
<dbReference type="Proteomes" id="UP000886653">
    <property type="component" value="Unassembled WGS sequence"/>
</dbReference>